<name>A0ABV6C7M9_9ACTN</name>
<comment type="similarity">
    <text evidence="1 3">Belongs to the short-chain dehydrogenases/reductases (SDR) family.</text>
</comment>
<dbReference type="SUPFAM" id="SSF51735">
    <property type="entry name" value="NAD(P)-binding Rossmann-fold domains"/>
    <property type="match status" value="1"/>
</dbReference>
<proteinExistence type="inferred from homology"/>
<dbReference type="Gene3D" id="3.40.50.720">
    <property type="entry name" value="NAD(P)-binding Rossmann-like Domain"/>
    <property type="match status" value="1"/>
</dbReference>
<organism evidence="4 5">
    <name type="scientific">Aciditerrimonas ferrireducens</name>
    <dbReference type="NCBI Taxonomy" id="667306"/>
    <lineage>
        <taxon>Bacteria</taxon>
        <taxon>Bacillati</taxon>
        <taxon>Actinomycetota</taxon>
        <taxon>Acidimicrobiia</taxon>
        <taxon>Acidimicrobiales</taxon>
        <taxon>Acidimicrobiaceae</taxon>
        <taxon>Aciditerrimonas</taxon>
    </lineage>
</organism>
<dbReference type="PROSITE" id="PS00061">
    <property type="entry name" value="ADH_SHORT"/>
    <property type="match status" value="1"/>
</dbReference>
<evidence type="ECO:0000313" key="4">
    <source>
        <dbReference type="EMBL" id="MFC0082856.1"/>
    </source>
</evidence>
<dbReference type="Pfam" id="PF00106">
    <property type="entry name" value="adh_short"/>
    <property type="match status" value="1"/>
</dbReference>
<dbReference type="InterPro" id="IPR002347">
    <property type="entry name" value="SDR_fam"/>
</dbReference>
<dbReference type="PANTHER" id="PTHR43658:SF8">
    <property type="entry name" value="17-BETA-HYDROXYSTEROID DEHYDROGENASE 14-RELATED"/>
    <property type="match status" value="1"/>
</dbReference>
<dbReference type="InterPro" id="IPR020904">
    <property type="entry name" value="Sc_DH/Rdtase_CS"/>
</dbReference>
<dbReference type="PANTHER" id="PTHR43658">
    <property type="entry name" value="SHORT-CHAIN DEHYDROGENASE/REDUCTASE"/>
    <property type="match status" value="1"/>
</dbReference>
<evidence type="ECO:0000256" key="3">
    <source>
        <dbReference type="RuleBase" id="RU000363"/>
    </source>
</evidence>
<dbReference type="Proteomes" id="UP001589788">
    <property type="component" value="Unassembled WGS sequence"/>
</dbReference>
<gene>
    <name evidence="4" type="ORF">ACFFRE_12015</name>
</gene>
<dbReference type="PRINTS" id="PR00081">
    <property type="entry name" value="GDHRDH"/>
</dbReference>
<evidence type="ECO:0000256" key="2">
    <source>
        <dbReference type="ARBA" id="ARBA00023002"/>
    </source>
</evidence>
<keyword evidence="5" id="KW-1185">Reference proteome</keyword>
<comment type="caution">
    <text evidence="4">The sequence shown here is derived from an EMBL/GenBank/DDBJ whole genome shotgun (WGS) entry which is preliminary data.</text>
</comment>
<dbReference type="PRINTS" id="PR00080">
    <property type="entry name" value="SDRFAMILY"/>
</dbReference>
<keyword evidence="2" id="KW-0560">Oxidoreductase</keyword>
<dbReference type="EMBL" id="JBHLYQ010000171">
    <property type="protein sequence ID" value="MFC0082856.1"/>
    <property type="molecule type" value="Genomic_DNA"/>
</dbReference>
<sequence length="255" mass="26497">MELTGASAVVTGGASGLGAGTVRALVAQGVRCTIFDRNEQGARALADELGSLANVVAGDVTKPEDCQRAVDQAAEGGQLRIAVNCAGTGWVGRVINKDNSPHDLDAFRFIQELNVIGTFNVMTRAASAMAKQEPQANGERGLVVNTASVAAFDGQIGQLAYSASKGAVVAMTLPAARDLSVVGIRVITIAPGLFDTPLLGLLPEEQRQALGQSVLFPKRLGDPAEYGALVVHLAQNPYLNGEVIRLDGGIRMPPK</sequence>
<reference evidence="4 5" key="1">
    <citation type="submission" date="2024-09" db="EMBL/GenBank/DDBJ databases">
        <authorList>
            <person name="Sun Q."/>
            <person name="Mori K."/>
        </authorList>
    </citation>
    <scope>NUCLEOTIDE SEQUENCE [LARGE SCALE GENOMIC DNA]</scope>
    <source>
        <strain evidence="4 5">JCM 15389</strain>
    </source>
</reference>
<protein>
    <submittedName>
        <fullName evidence="4">SDR family NAD(P)-dependent oxidoreductase</fullName>
    </submittedName>
</protein>
<evidence type="ECO:0000256" key="1">
    <source>
        <dbReference type="ARBA" id="ARBA00006484"/>
    </source>
</evidence>
<accession>A0ABV6C7M9</accession>
<dbReference type="RefSeq" id="WP_248109266.1">
    <property type="nucleotide sequence ID" value="NZ_JAKHEX010000030.1"/>
</dbReference>
<evidence type="ECO:0000313" key="5">
    <source>
        <dbReference type="Proteomes" id="UP001589788"/>
    </source>
</evidence>
<dbReference type="InterPro" id="IPR036291">
    <property type="entry name" value="NAD(P)-bd_dom_sf"/>
</dbReference>